<dbReference type="STRING" id="1042163.BRLA_c012280"/>
<keyword evidence="7 9" id="KW-0413">Isomerase</keyword>
<comment type="subcellular location">
    <subcellularLocation>
        <location evidence="9">Cytoplasm</location>
    </subcellularLocation>
</comment>
<sequence>MHALFPDKEHIVITGKRLFDHLQTSVFSTSFTITDSNGVSGMTRQFTKSIELHKEAVQYIPGGVNSPVRAFKSVGGNPIYIEKGEGSRITDVDGHTYIDYIGSWGPLILGHAHPKVLQAISETALLGTSFGAPTERETTMAKLVCDIVPSVEVVRMVNSGTEATMSALRLARGYTKRDKIMKFEGCYHGHADSLLIKAGSGVATLGLPDSPGVPETTAVNTITVPYNDIDSVRLAFEKFGSELAAVIVEPIGGNMGVVPPQPGFLEELRSITEKHGTVLIFDEVMTGFRVARGGAQDLYRITPDLTTMGKVIGGGLPVGAYGGKREIMQHVAPAGSVYQAGTLSGNPLAMAAGIATLMELGKPGVYEQLDARSARLAEGLAANATKLGIPHTVNRVGSMVCLFFTDTPVINYETAKTADVDKFSRYFQQLLQEGIMIPPSQFEGMFVSVMHTDEDIEKTIQASYKAMATLV</sequence>
<evidence type="ECO:0000256" key="8">
    <source>
        <dbReference type="ARBA" id="ARBA00023244"/>
    </source>
</evidence>
<dbReference type="GO" id="GO:0006782">
    <property type="term" value="P:protoporphyrinogen IX biosynthetic process"/>
    <property type="evidence" value="ECO:0007669"/>
    <property type="project" value="UniProtKB-UniRule"/>
</dbReference>
<evidence type="ECO:0000256" key="5">
    <source>
        <dbReference type="ARBA" id="ARBA00022490"/>
    </source>
</evidence>
<keyword evidence="8 9" id="KW-0627">Porphyrin biosynthesis</keyword>
<dbReference type="Proteomes" id="UP000005850">
    <property type="component" value="Chromosome"/>
</dbReference>
<dbReference type="GO" id="GO:0008483">
    <property type="term" value="F:transaminase activity"/>
    <property type="evidence" value="ECO:0007669"/>
    <property type="project" value="InterPro"/>
</dbReference>
<dbReference type="KEGG" id="blr:BRLA_c012280"/>
<proteinExistence type="inferred from homology"/>
<dbReference type="AlphaFoldDB" id="A0A075R2Z4"/>
<dbReference type="FunFam" id="3.40.640.10:FF:000021">
    <property type="entry name" value="Glutamate-1-semialdehyde 2,1-aminomutase"/>
    <property type="match status" value="1"/>
</dbReference>
<evidence type="ECO:0000256" key="2">
    <source>
        <dbReference type="ARBA" id="ARBA00001933"/>
    </source>
</evidence>
<dbReference type="SUPFAM" id="SSF53383">
    <property type="entry name" value="PLP-dependent transferases"/>
    <property type="match status" value="1"/>
</dbReference>
<protein>
    <recommendedName>
        <fullName evidence="9">Glutamate-1-semialdehyde 2,1-aminomutase</fullName>
        <shortName evidence="9">GSA</shortName>
        <ecNumber evidence="9">5.4.3.8</ecNumber>
    </recommendedName>
    <alternativeName>
        <fullName evidence="9">Glutamate-1-semialdehyde aminotransferase</fullName>
        <shortName evidence="9">GSA-AT</shortName>
    </alternativeName>
</protein>
<evidence type="ECO:0000256" key="9">
    <source>
        <dbReference type="HAMAP-Rule" id="MF_00375"/>
    </source>
</evidence>
<feature type="modified residue" description="N6-(pyridoxal phosphate)lysine" evidence="9">
    <location>
        <position position="310"/>
    </location>
</feature>
<dbReference type="HAMAP" id="MF_00375">
    <property type="entry name" value="HemL_aminotrans_3"/>
    <property type="match status" value="1"/>
</dbReference>
<dbReference type="PROSITE" id="PS00600">
    <property type="entry name" value="AA_TRANSFER_CLASS_3"/>
    <property type="match status" value="1"/>
</dbReference>
<dbReference type="Pfam" id="PF00202">
    <property type="entry name" value="Aminotran_3"/>
    <property type="match status" value="1"/>
</dbReference>
<comment type="subunit">
    <text evidence="9">Homodimer.</text>
</comment>
<dbReference type="InterPro" id="IPR049704">
    <property type="entry name" value="Aminotrans_3_PPA_site"/>
</dbReference>
<dbReference type="GO" id="GO:0005737">
    <property type="term" value="C:cytoplasm"/>
    <property type="evidence" value="ECO:0007669"/>
    <property type="project" value="UniProtKB-SubCell"/>
</dbReference>
<dbReference type="InterPro" id="IPR015424">
    <property type="entry name" value="PyrdxlP-dep_Trfase"/>
</dbReference>
<dbReference type="Gene3D" id="3.90.1150.10">
    <property type="entry name" value="Aspartate Aminotransferase, domain 1"/>
    <property type="match status" value="1"/>
</dbReference>
<dbReference type="InterPro" id="IPR015421">
    <property type="entry name" value="PyrdxlP-dep_Trfase_major"/>
</dbReference>
<dbReference type="InterPro" id="IPR015422">
    <property type="entry name" value="PyrdxlP-dep_Trfase_small"/>
</dbReference>
<keyword evidence="5 9" id="KW-0963">Cytoplasm</keyword>
<dbReference type="HOGENOM" id="CLU_016922_1_5_9"/>
<evidence type="ECO:0000256" key="6">
    <source>
        <dbReference type="ARBA" id="ARBA00022898"/>
    </source>
</evidence>
<dbReference type="PANTHER" id="PTHR43713">
    <property type="entry name" value="GLUTAMATE-1-SEMIALDEHYDE 2,1-AMINOMUTASE"/>
    <property type="match status" value="1"/>
</dbReference>
<name>A0A075R2Z4_BRELA</name>
<dbReference type="GO" id="GO:0042286">
    <property type="term" value="F:glutamate-1-semialdehyde 2,1-aminomutase activity"/>
    <property type="evidence" value="ECO:0007669"/>
    <property type="project" value="UniProtKB-UniRule"/>
</dbReference>
<dbReference type="NCBIfam" id="NF000818">
    <property type="entry name" value="PRK00062.1"/>
    <property type="match status" value="1"/>
</dbReference>
<keyword evidence="6 9" id="KW-0663">Pyridoxal phosphate</keyword>
<evidence type="ECO:0000313" key="11">
    <source>
        <dbReference type="Proteomes" id="UP000005850"/>
    </source>
</evidence>
<dbReference type="InterPro" id="IPR005814">
    <property type="entry name" value="Aminotrans_3"/>
</dbReference>
<evidence type="ECO:0000313" key="10">
    <source>
        <dbReference type="EMBL" id="AIG25568.1"/>
    </source>
</evidence>
<comment type="catalytic activity">
    <reaction evidence="1 9">
        <text>(S)-4-amino-5-oxopentanoate = 5-aminolevulinate</text>
        <dbReference type="Rhea" id="RHEA:14265"/>
        <dbReference type="ChEBI" id="CHEBI:57501"/>
        <dbReference type="ChEBI" id="CHEBI:356416"/>
        <dbReference type="EC" id="5.4.3.8"/>
    </reaction>
</comment>
<dbReference type="GO" id="GO:0030170">
    <property type="term" value="F:pyridoxal phosphate binding"/>
    <property type="evidence" value="ECO:0007669"/>
    <property type="project" value="InterPro"/>
</dbReference>
<accession>A0A075R2Z4</accession>
<dbReference type="UniPathway" id="UPA00251">
    <property type="reaction ID" value="UER00317"/>
</dbReference>
<dbReference type="EMBL" id="CP007806">
    <property type="protein sequence ID" value="AIG25568.1"/>
    <property type="molecule type" value="Genomic_DNA"/>
</dbReference>
<evidence type="ECO:0000256" key="7">
    <source>
        <dbReference type="ARBA" id="ARBA00023235"/>
    </source>
</evidence>
<dbReference type="InterPro" id="IPR004639">
    <property type="entry name" value="4pyrrol_synth_GluAld_NH2Trfase"/>
</dbReference>
<evidence type="ECO:0000256" key="3">
    <source>
        <dbReference type="ARBA" id="ARBA00004819"/>
    </source>
</evidence>
<comment type="pathway">
    <text evidence="3">Porphyrin-containing compound metabolism; protoporphyrin-IX biosynthesis; 5-aminolevulinate from L-glutamyl-tRNA(Glu): step 2/2.</text>
</comment>
<dbReference type="Gene3D" id="3.40.640.10">
    <property type="entry name" value="Type I PLP-dependent aspartate aminotransferase-like (Major domain)"/>
    <property type="match status" value="1"/>
</dbReference>
<keyword evidence="11" id="KW-1185">Reference proteome</keyword>
<organism evidence="10 11">
    <name type="scientific">Brevibacillus laterosporus LMG 15441</name>
    <dbReference type="NCBI Taxonomy" id="1042163"/>
    <lineage>
        <taxon>Bacteria</taxon>
        <taxon>Bacillati</taxon>
        <taxon>Bacillota</taxon>
        <taxon>Bacilli</taxon>
        <taxon>Bacillales</taxon>
        <taxon>Paenibacillaceae</taxon>
        <taxon>Brevibacillus</taxon>
    </lineage>
</organism>
<dbReference type="EC" id="5.4.3.8" evidence="9"/>
<evidence type="ECO:0000256" key="4">
    <source>
        <dbReference type="ARBA" id="ARBA00008981"/>
    </source>
</evidence>
<dbReference type="NCBIfam" id="TIGR00713">
    <property type="entry name" value="hemL"/>
    <property type="match status" value="1"/>
</dbReference>
<gene>
    <name evidence="9" type="primary">hemL</name>
    <name evidence="10" type="ORF">BRLA_c012280</name>
</gene>
<evidence type="ECO:0000256" key="1">
    <source>
        <dbReference type="ARBA" id="ARBA00001579"/>
    </source>
</evidence>
<comment type="cofactor">
    <cofactor evidence="2 9">
        <name>pyridoxal 5'-phosphate</name>
        <dbReference type="ChEBI" id="CHEBI:597326"/>
    </cofactor>
</comment>
<reference evidence="10 11" key="1">
    <citation type="journal article" date="2011" name="J. Bacteriol.">
        <title>Genome sequence of Brevibacillus laterosporus LMG 15441, a pathogen of invertebrates.</title>
        <authorList>
            <person name="Djukic M."/>
            <person name="Poehlein A."/>
            <person name="Thurmer A."/>
            <person name="Daniel R."/>
        </authorList>
    </citation>
    <scope>NUCLEOTIDE SEQUENCE [LARGE SCALE GENOMIC DNA]</scope>
    <source>
        <strain evidence="10 11">LMG 15441</strain>
    </source>
</reference>
<dbReference type="PANTHER" id="PTHR43713:SF3">
    <property type="entry name" value="GLUTAMATE-1-SEMIALDEHYDE 2,1-AMINOMUTASE 1, CHLOROPLASTIC-RELATED"/>
    <property type="match status" value="1"/>
</dbReference>
<dbReference type="eggNOG" id="COG0001">
    <property type="taxonomic scope" value="Bacteria"/>
</dbReference>
<dbReference type="CDD" id="cd00610">
    <property type="entry name" value="OAT_like"/>
    <property type="match status" value="1"/>
</dbReference>
<comment type="similarity">
    <text evidence="4 9">Belongs to the class-III pyridoxal-phosphate-dependent aminotransferase family. HemL subfamily.</text>
</comment>